<organism evidence="5 6">
    <name type="scientific">Modicisalibacter ilicicola DSM 19980</name>
    <dbReference type="NCBI Taxonomy" id="1121942"/>
    <lineage>
        <taxon>Bacteria</taxon>
        <taxon>Pseudomonadati</taxon>
        <taxon>Pseudomonadota</taxon>
        <taxon>Gammaproteobacteria</taxon>
        <taxon>Oceanospirillales</taxon>
        <taxon>Halomonadaceae</taxon>
        <taxon>Modicisalibacter</taxon>
    </lineage>
</organism>
<keyword evidence="2" id="KW-0328">Glycosyltransferase</keyword>
<name>A0A1M5BZF7_9GAMM</name>
<dbReference type="GO" id="GO:0016757">
    <property type="term" value="F:glycosyltransferase activity"/>
    <property type="evidence" value="ECO:0007669"/>
    <property type="project" value="UniProtKB-KW"/>
</dbReference>
<protein>
    <submittedName>
        <fullName evidence="5">Glycosyltransferase, GT2 family</fullName>
    </submittedName>
</protein>
<dbReference type="Gene3D" id="3.90.550.10">
    <property type="entry name" value="Spore Coat Polysaccharide Biosynthesis Protein SpsA, Chain A"/>
    <property type="match status" value="1"/>
</dbReference>
<evidence type="ECO:0000259" key="4">
    <source>
        <dbReference type="Pfam" id="PF00535"/>
    </source>
</evidence>
<proteinExistence type="inferred from homology"/>
<reference evidence="5 6" key="1">
    <citation type="submission" date="2016-11" db="EMBL/GenBank/DDBJ databases">
        <authorList>
            <person name="Jaros S."/>
            <person name="Januszkiewicz K."/>
            <person name="Wedrychowicz H."/>
        </authorList>
    </citation>
    <scope>NUCLEOTIDE SEQUENCE [LARGE SCALE GENOMIC DNA]</scope>
    <source>
        <strain evidence="5 6">DSM 19980</strain>
    </source>
</reference>
<dbReference type="PANTHER" id="PTHR43179">
    <property type="entry name" value="RHAMNOSYLTRANSFERASE WBBL"/>
    <property type="match status" value="1"/>
</dbReference>
<dbReference type="InterPro" id="IPR029044">
    <property type="entry name" value="Nucleotide-diphossugar_trans"/>
</dbReference>
<dbReference type="Proteomes" id="UP000184346">
    <property type="component" value="Unassembled WGS sequence"/>
</dbReference>
<evidence type="ECO:0000256" key="2">
    <source>
        <dbReference type="ARBA" id="ARBA00022676"/>
    </source>
</evidence>
<dbReference type="SUPFAM" id="SSF53448">
    <property type="entry name" value="Nucleotide-diphospho-sugar transferases"/>
    <property type="match status" value="1"/>
</dbReference>
<dbReference type="Pfam" id="PF00535">
    <property type="entry name" value="Glycos_transf_2"/>
    <property type="match status" value="1"/>
</dbReference>
<accession>A0A1M5BZF7</accession>
<gene>
    <name evidence="5" type="ORF">SAMN02745148_02752</name>
</gene>
<evidence type="ECO:0000256" key="3">
    <source>
        <dbReference type="ARBA" id="ARBA00022679"/>
    </source>
</evidence>
<comment type="similarity">
    <text evidence="1">Belongs to the glycosyltransferase 2 family.</text>
</comment>
<evidence type="ECO:0000313" key="5">
    <source>
        <dbReference type="EMBL" id="SHF47806.1"/>
    </source>
</evidence>
<keyword evidence="3 5" id="KW-0808">Transferase</keyword>
<evidence type="ECO:0000256" key="1">
    <source>
        <dbReference type="ARBA" id="ARBA00006739"/>
    </source>
</evidence>
<feature type="domain" description="Glycosyltransferase 2-like" evidence="4">
    <location>
        <begin position="15"/>
        <end position="121"/>
    </location>
</feature>
<dbReference type="EMBL" id="FQUJ01000012">
    <property type="protein sequence ID" value="SHF47806.1"/>
    <property type="molecule type" value="Genomic_DNA"/>
</dbReference>
<dbReference type="CDD" id="cd04185">
    <property type="entry name" value="GT_2_like_b"/>
    <property type="match status" value="1"/>
</dbReference>
<dbReference type="PANTHER" id="PTHR43179:SF12">
    <property type="entry name" value="GALACTOFURANOSYLTRANSFERASE GLFT2"/>
    <property type="match status" value="1"/>
</dbReference>
<dbReference type="STRING" id="1121942.SAMN02745148_02752"/>
<dbReference type="OrthoDB" id="7665907at2"/>
<evidence type="ECO:0000313" key="6">
    <source>
        <dbReference type="Proteomes" id="UP000184346"/>
    </source>
</evidence>
<dbReference type="AlphaFoldDB" id="A0A1M5BZF7"/>
<dbReference type="InterPro" id="IPR001173">
    <property type="entry name" value="Glyco_trans_2-like"/>
</dbReference>
<keyword evidence="6" id="KW-1185">Reference proteome</keyword>
<sequence length="338" mass="38333">MFREQGLHMYKIFAVILTYSRKDLLKRCLDAVYSQTRPCDGVIVIDNASQDETQQLLMQAGYPDLDVYVLSRNIGASGGFNAGFRLAYQSGADLVWVMDDDVIPEVGALKHLLDADERLRRQGIEPPFLLSSAFTEKGDATNTPALSPYRNRIGYPGWPELLEHGIVPVRRATFVSILVPRSTLAEYGLPLAPMFIWGEDTEYTLRVTQDRPGFLVGASKVLHLRQESGPIELLSEMNPERLKYHRHFIRNKLFIARKYQRHYRRFIFEVYEDVRLLFKLLRKGEFHKVAILVQGVAQSLSFSPLIEPADAPVETLPASIHKLELGSRVSSKAVMSKA</sequence>